<dbReference type="Proteomes" id="UP000566819">
    <property type="component" value="Unassembled WGS sequence"/>
</dbReference>
<evidence type="ECO:0000259" key="1">
    <source>
        <dbReference type="PROSITE" id="PS51820"/>
    </source>
</evidence>
<dbReference type="InterPro" id="IPR037524">
    <property type="entry name" value="PA14/GLEYA"/>
</dbReference>
<dbReference type="AlphaFoldDB" id="A0A8H4RSJ4"/>
<evidence type="ECO:0000313" key="3">
    <source>
        <dbReference type="Proteomes" id="UP000566819"/>
    </source>
</evidence>
<dbReference type="Pfam" id="PF07691">
    <property type="entry name" value="PA14"/>
    <property type="match status" value="1"/>
</dbReference>
<feature type="domain" description="PA14" evidence="1">
    <location>
        <begin position="40"/>
        <end position="181"/>
    </location>
</feature>
<keyword evidence="3" id="KW-1185">Reference proteome</keyword>
<evidence type="ECO:0000313" key="2">
    <source>
        <dbReference type="EMBL" id="KAF4634296.1"/>
    </source>
</evidence>
<proteinExistence type="predicted"/>
<dbReference type="PROSITE" id="PS51820">
    <property type="entry name" value="PA14"/>
    <property type="match status" value="1"/>
</dbReference>
<accession>A0A8H4RSJ4</accession>
<dbReference type="EMBL" id="JAAMPI010000194">
    <property type="protein sequence ID" value="KAF4634296.1"/>
    <property type="molecule type" value="Genomic_DNA"/>
</dbReference>
<sequence length="183" mass="19453">MVVQAPFDHLKARGSEQNISVLYSEAYPGTGTFPQVSSSMFPGGLKVTYWTATDSTGTVDQTLNVTNIASASYPAELWVAYPQIFSSKYTGLFMPNTTGMYYFSMNGQGDSLLYINNILIANMSGANLVSTVQGIANLTAGVAVPIRIDYLMGTSLSTGAYRITLGVSVANQTRDSDADALAA</sequence>
<dbReference type="SUPFAM" id="SSF56988">
    <property type="entry name" value="Anthrax protective antigen"/>
    <property type="match status" value="1"/>
</dbReference>
<organism evidence="2 3">
    <name type="scientific">Cudoniella acicularis</name>
    <dbReference type="NCBI Taxonomy" id="354080"/>
    <lineage>
        <taxon>Eukaryota</taxon>
        <taxon>Fungi</taxon>
        <taxon>Dikarya</taxon>
        <taxon>Ascomycota</taxon>
        <taxon>Pezizomycotina</taxon>
        <taxon>Leotiomycetes</taxon>
        <taxon>Helotiales</taxon>
        <taxon>Tricladiaceae</taxon>
        <taxon>Cudoniella</taxon>
    </lineage>
</organism>
<dbReference type="OrthoDB" id="47059at2759"/>
<name>A0A8H4RSJ4_9HELO</name>
<comment type="caution">
    <text evidence="2">The sequence shown here is derived from an EMBL/GenBank/DDBJ whole genome shotgun (WGS) entry which is preliminary data.</text>
</comment>
<protein>
    <recommendedName>
        <fullName evidence="1">PA14 domain-containing protein</fullName>
    </recommendedName>
</protein>
<dbReference type="InterPro" id="IPR011658">
    <property type="entry name" value="PA14_dom"/>
</dbReference>
<reference evidence="2 3" key="1">
    <citation type="submission" date="2020-03" db="EMBL/GenBank/DDBJ databases">
        <title>Draft Genome Sequence of Cudoniella acicularis.</title>
        <authorList>
            <person name="Buettner E."/>
            <person name="Kellner H."/>
        </authorList>
    </citation>
    <scope>NUCLEOTIDE SEQUENCE [LARGE SCALE GENOMIC DNA]</scope>
    <source>
        <strain evidence="2 3">DSM 108380</strain>
    </source>
</reference>
<gene>
    <name evidence="2" type="ORF">G7Y89_g3811</name>
</gene>
<dbReference type="Gene3D" id="3.90.182.10">
    <property type="entry name" value="Toxin - Anthrax Protective Antigen,domain 1"/>
    <property type="match status" value="1"/>
</dbReference>